<comment type="pathway">
    <text evidence="2">Glycolipid biosynthesis; glycosylphosphatidylinositol-anchor biosynthesis.</text>
</comment>
<keyword evidence="7" id="KW-0256">Endoplasmic reticulum</keyword>
<keyword evidence="6 10" id="KW-0812">Transmembrane</keyword>
<dbReference type="GO" id="GO:0006506">
    <property type="term" value="P:GPI anchor biosynthetic process"/>
    <property type="evidence" value="ECO:0007669"/>
    <property type="project" value="UniProtKB-KW"/>
</dbReference>
<evidence type="ECO:0000256" key="1">
    <source>
        <dbReference type="ARBA" id="ARBA00004477"/>
    </source>
</evidence>
<gene>
    <name evidence="11" type="ORF">GCM10025874_30360</name>
</gene>
<dbReference type="PANTHER" id="PTHR12468:SF2">
    <property type="entry name" value="GPI MANNOSYLTRANSFERASE 2"/>
    <property type="match status" value="1"/>
</dbReference>
<evidence type="ECO:0000256" key="2">
    <source>
        <dbReference type="ARBA" id="ARBA00004687"/>
    </source>
</evidence>
<sequence>MADARLSERTRRGSAHPLSWPWWAQSLAIFAVTRIPTTWLLLAAAARQEANPFTDAAPGYADFATMWDGAWYALIAEHGYPSQLPVDDAGHVRENAWAFMPVYSAVVRLLMLATGLPYDVLAVVVAVVCGAGAAVVLHRLLLDVLPAGTAAFAVLLFCVAPVSPLLQLGYAESLFALLLGVALLLVQRGRLLAAFPVVAVLAVTRPGALPLALALLLVWMLRHRRQRREGVPFPTAERWRLGALAVWSGCWGLVWLVAAAIGTGSPTAYTDTELAWRSAYLGRQELVPFTPWFQGAQWWVDDVLGPIALVLLLALVAVALLTPAVRRLGPLLVAWTVSYGLYLLAVWFPQSSTFRILLPAFPALGAVAAPRSPWFRWPLVAACLAGQQLWIEWCWLVLGADWTVP</sequence>
<keyword evidence="5" id="KW-0808">Transferase</keyword>
<feature type="transmembrane region" description="Helical" evidence="10">
    <location>
        <begin position="193"/>
        <end position="221"/>
    </location>
</feature>
<dbReference type="GO" id="GO:0016020">
    <property type="term" value="C:membrane"/>
    <property type="evidence" value="ECO:0007669"/>
    <property type="project" value="GOC"/>
</dbReference>
<name>A0AA37UM88_9MICO</name>
<proteinExistence type="predicted"/>
<keyword evidence="4" id="KW-0328">Glycosyltransferase</keyword>
<evidence type="ECO:0000256" key="7">
    <source>
        <dbReference type="ARBA" id="ARBA00022824"/>
    </source>
</evidence>
<organism evidence="11 12">
    <name type="scientific">Arenivirga flava</name>
    <dbReference type="NCBI Taxonomy" id="1930060"/>
    <lineage>
        <taxon>Bacteria</taxon>
        <taxon>Bacillati</taxon>
        <taxon>Actinomycetota</taxon>
        <taxon>Actinomycetes</taxon>
        <taxon>Micrococcales</taxon>
        <taxon>Microbacteriaceae</taxon>
        <taxon>Arenivirga</taxon>
    </lineage>
</organism>
<feature type="transmembrane region" description="Helical" evidence="10">
    <location>
        <begin position="328"/>
        <end position="348"/>
    </location>
</feature>
<dbReference type="GO" id="GO:0000009">
    <property type="term" value="F:alpha-1,6-mannosyltransferase activity"/>
    <property type="evidence" value="ECO:0007669"/>
    <property type="project" value="InterPro"/>
</dbReference>
<evidence type="ECO:0000313" key="12">
    <source>
        <dbReference type="Proteomes" id="UP001157160"/>
    </source>
</evidence>
<dbReference type="AlphaFoldDB" id="A0AA37UM88"/>
<evidence type="ECO:0000256" key="5">
    <source>
        <dbReference type="ARBA" id="ARBA00022679"/>
    </source>
</evidence>
<keyword evidence="12" id="KW-1185">Reference proteome</keyword>
<evidence type="ECO:0000256" key="3">
    <source>
        <dbReference type="ARBA" id="ARBA00022502"/>
    </source>
</evidence>
<evidence type="ECO:0000313" key="11">
    <source>
        <dbReference type="EMBL" id="GMA29783.1"/>
    </source>
</evidence>
<evidence type="ECO:0000256" key="8">
    <source>
        <dbReference type="ARBA" id="ARBA00022989"/>
    </source>
</evidence>
<accession>A0AA37UM88</accession>
<dbReference type="GO" id="GO:0031501">
    <property type="term" value="C:mannosyltransferase complex"/>
    <property type="evidence" value="ECO:0007669"/>
    <property type="project" value="TreeGrafter"/>
</dbReference>
<dbReference type="GO" id="GO:0004376">
    <property type="term" value="F:GPI mannosyltransferase activity"/>
    <property type="evidence" value="ECO:0007669"/>
    <property type="project" value="InterPro"/>
</dbReference>
<evidence type="ECO:0000256" key="9">
    <source>
        <dbReference type="ARBA" id="ARBA00023136"/>
    </source>
</evidence>
<reference evidence="11 12" key="1">
    <citation type="journal article" date="2014" name="Int. J. Syst. Evol. Microbiol.">
        <title>Complete genome sequence of Corynebacterium casei LMG S-19264T (=DSM 44701T), isolated from a smear-ripened cheese.</title>
        <authorList>
            <consortium name="US DOE Joint Genome Institute (JGI-PGF)"/>
            <person name="Walter F."/>
            <person name="Albersmeier A."/>
            <person name="Kalinowski J."/>
            <person name="Ruckert C."/>
        </authorList>
    </citation>
    <scope>NUCLEOTIDE SEQUENCE [LARGE SCALE GENOMIC DNA]</scope>
    <source>
        <strain evidence="11 12">NBRC 112289</strain>
    </source>
</reference>
<feature type="transmembrane region" description="Helical" evidence="10">
    <location>
        <begin position="241"/>
        <end position="261"/>
    </location>
</feature>
<keyword evidence="9 10" id="KW-0472">Membrane</keyword>
<evidence type="ECO:0000256" key="10">
    <source>
        <dbReference type="SAM" id="Phobius"/>
    </source>
</evidence>
<dbReference type="RefSeq" id="WP_284234186.1">
    <property type="nucleotide sequence ID" value="NZ_BSUL01000001.1"/>
</dbReference>
<comment type="subcellular location">
    <subcellularLocation>
        <location evidence="1">Endoplasmic reticulum membrane</location>
        <topology evidence="1">Multi-pass membrane protein</topology>
    </subcellularLocation>
</comment>
<feature type="transmembrane region" description="Helical" evidence="10">
    <location>
        <begin position="118"/>
        <end position="138"/>
    </location>
</feature>
<feature type="transmembrane region" description="Helical" evidence="10">
    <location>
        <begin position="169"/>
        <end position="187"/>
    </location>
</feature>
<dbReference type="Proteomes" id="UP001157160">
    <property type="component" value="Unassembled WGS sequence"/>
</dbReference>
<dbReference type="InterPro" id="IPR007315">
    <property type="entry name" value="PIG-V/Gpi18"/>
</dbReference>
<dbReference type="EMBL" id="BSUL01000001">
    <property type="protein sequence ID" value="GMA29783.1"/>
    <property type="molecule type" value="Genomic_DNA"/>
</dbReference>
<keyword evidence="3" id="KW-0337">GPI-anchor biosynthesis</keyword>
<protein>
    <submittedName>
        <fullName evidence="11">Membrane protein</fullName>
    </submittedName>
</protein>
<feature type="transmembrane region" description="Helical" evidence="10">
    <location>
        <begin position="303"/>
        <end position="321"/>
    </location>
</feature>
<comment type="caution">
    <text evidence="11">The sequence shown here is derived from an EMBL/GenBank/DDBJ whole genome shotgun (WGS) entry which is preliminary data.</text>
</comment>
<feature type="transmembrane region" description="Helical" evidence="10">
    <location>
        <begin position="144"/>
        <end position="162"/>
    </location>
</feature>
<keyword evidence="8 10" id="KW-1133">Transmembrane helix</keyword>
<dbReference type="PANTHER" id="PTHR12468">
    <property type="entry name" value="GPI MANNOSYLTRANSFERASE 2"/>
    <property type="match status" value="1"/>
</dbReference>
<evidence type="ECO:0000256" key="6">
    <source>
        <dbReference type="ARBA" id="ARBA00022692"/>
    </source>
</evidence>
<evidence type="ECO:0000256" key="4">
    <source>
        <dbReference type="ARBA" id="ARBA00022676"/>
    </source>
</evidence>
<dbReference type="Pfam" id="PF04188">
    <property type="entry name" value="Mannosyl_trans2"/>
    <property type="match status" value="1"/>
</dbReference>